<evidence type="ECO:0008006" key="4">
    <source>
        <dbReference type="Google" id="ProtNLM"/>
    </source>
</evidence>
<accession>A0A4S4B6R5</accession>
<dbReference type="RefSeq" id="WP_136346932.1">
    <property type="nucleotide sequence ID" value="NZ_SSOC01000001.1"/>
</dbReference>
<comment type="caution">
    <text evidence="2">The sequence shown here is derived from an EMBL/GenBank/DDBJ whole genome shotgun (WGS) entry which is preliminary data.</text>
</comment>
<name>A0A4S4B6R5_9RHOO</name>
<protein>
    <recommendedName>
        <fullName evidence="4">SWIM-type domain-containing protein</fullName>
    </recommendedName>
</protein>
<dbReference type="EMBL" id="SSOC01000001">
    <property type="protein sequence ID" value="THF67526.1"/>
    <property type="molecule type" value="Genomic_DNA"/>
</dbReference>
<gene>
    <name evidence="2" type="ORF">E6C76_03985</name>
</gene>
<feature type="compositionally biased region" description="Basic and acidic residues" evidence="1">
    <location>
        <begin position="323"/>
        <end position="334"/>
    </location>
</feature>
<proteinExistence type="predicted"/>
<evidence type="ECO:0000256" key="1">
    <source>
        <dbReference type="SAM" id="MobiDB-lite"/>
    </source>
</evidence>
<feature type="compositionally biased region" description="Basic and acidic residues" evidence="1">
    <location>
        <begin position="355"/>
        <end position="364"/>
    </location>
</feature>
<feature type="compositionally biased region" description="Basic and acidic residues" evidence="1">
    <location>
        <begin position="292"/>
        <end position="304"/>
    </location>
</feature>
<dbReference type="AlphaFoldDB" id="A0A4S4B6R5"/>
<evidence type="ECO:0000313" key="2">
    <source>
        <dbReference type="EMBL" id="THF67526.1"/>
    </source>
</evidence>
<keyword evidence="3" id="KW-1185">Reference proteome</keyword>
<dbReference type="OrthoDB" id="7060343at2"/>
<organism evidence="2 3">
    <name type="scientific">Pseudothauera nasutitermitis</name>
    <dbReference type="NCBI Taxonomy" id="2565930"/>
    <lineage>
        <taxon>Bacteria</taxon>
        <taxon>Pseudomonadati</taxon>
        <taxon>Pseudomonadota</taxon>
        <taxon>Betaproteobacteria</taxon>
        <taxon>Rhodocyclales</taxon>
        <taxon>Zoogloeaceae</taxon>
        <taxon>Pseudothauera</taxon>
    </lineage>
</organism>
<feature type="region of interest" description="Disordered" evidence="1">
    <location>
        <begin position="279"/>
        <end position="364"/>
    </location>
</feature>
<reference evidence="2 3" key="1">
    <citation type="submission" date="2019-04" db="EMBL/GenBank/DDBJ databases">
        <title>Azoarcus nasutitermitis sp. nov. isolated from termite nest.</title>
        <authorList>
            <person name="Lin S.-Y."/>
            <person name="Hameed A."/>
            <person name="Hsu Y.-H."/>
            <person name="Young C.-C."/>
        </authorList>
    </citation>
    <scope>NUCLEOTIDE SEQUENCE [LARGE SCALE GENOMIC DNA]</scope>
    <source>
        <strain evidence="2 3">CC-YHH838</strain>
    </source>
</reference>
<sequence>MADWFGKVKGHVGEANRRFDADAKQRAEAEAAAKSTILTDKMLQSGQWDSGKVLFTTLNGGVTQITANELATFRHNMQIAKKQAGFATGKGITARQVIDLASAKPLVYLSDRSDGARSDIDRARKEITMGVPVSALHDSVRFITNAGGSTPGVTRHHVTIQLMGFRNAVDAIIASGGDSAAVRREANKMRKGGLKFDCSCDRHRYFLRYVATIGGFNAGRDETGFPKIRNPGLKGVACKHVLRVMTELESSNSVLRFLERHLQGVSAYKANTTVKQTEAEEAIQSKAPARIKTSEQRKAEAAKARDRRASKRAASAPKARPPKKIDPYTRRIESALKGGSLTPDQVSQMRSWGWNDRRIANAAE</sequence>
<dbReference type="Proteomes" id="UP000308430">
    <property type="component" value="Unassembled WGS sequence"/>
</dbReference>
<evidence type="ECO:0000313" key="3">
    <source>
        <dbReference type="Proteomes" id="UP000308430"/>
    </source>
</evidence>